<dbReference type="InterPro" id="IPR003774">
    <property type="entry name" value="AlgH-like"/>
</dbReference>
<name>A0A8T1XD88_9STRA</name>
<dbReference type="PANTHER" id="PTHR30327">
    <property type="entry name" value="UNCHARACTERIZED PROTEIN YQGE"/>
    <property type="match status" value="1"/>
</dbReference>
<keyword evidence="2" id="KW-1185">Reference proteome</keyword>
<accession>A0A8T1XD88</accession>
<dbReference type="EMBL" id="JAGDFL010000014">
    <property type="protein sequence ID" value="KAG7401360.1"/>
    <property type="molecule type" value="Genomic_DNA"/>
</dbReference>
<dbReference type="Proteomes" id="UP000693981">
    <property type="component" value="Unassembled WGS sequence"/>
</dbReference>
<comment type="caution">
    <text evidence="1">The sequence shown here is derived from an EMBL/GenBank/DDBJ whole genome shotgun (WGS) entry which is preliminary data.</text>
</comment>
<reference evidence="1" key="1">
    <citation type="submission" date="2021-02" db="EMBL/GenBank/DDBJ databases">
        <authorList>
            <person name="Palmer J.M."/>
        </authorList>
    </citation>
    <scope>NUCLEOTIDE SEQUENCE</scope>
    <source>
        <strain evidence="1">SCRP23</strain>
    </source>
</reference>
<dbReference type="Pfam" id="PF02622">
    <property type="entry name" value="DUF179"/>
    <property type="match status" value="1"/>
</dbReference>
<protein>
    <submittedName>
        <fullName evidence="1">Uncharacterized protein</fullName>
    </submittedName>
</protein>
<gene>
    <name evidence="1" type="ORF">PHYBOEH_001776</name>
</gene>
<dbReference type="AlphaFoldDB" id="A0A8T1XD88"/>
<sequence length="329" mass="35610">MSVTKTLYRDLVAAARRLDAHPALRALISGDLRGSSTSAASRPLPPHVAAFNSSLWRFLGGRHFYVPDDTRPTLLQLVREEFRKAEGSADDGDGLDTAFVALRALNDTLAQGKALELPLEPKDRKETTVEGVQLAENVATGVFLLAHPLLDGDFGRSVVVLTEHSSNGSKGFIVNKLMGKALMHSFQVPSRIMRAFGSSEVRMGGPVFTKNAEVLHGKAEFGGQRVVTTNFPTANDPSLFVGIDLDTAARAIYDESAKQSDVVFVNGVSAWYPGQLEKEIRQGSWVAVKAPVSLALNAPAELWQDLMRSLGGEYAEMSYIPPMDEVSEG</sequence>
<evidence type="ECO:0000313" key="2">
    <source>
        <dbReference type="Proteomes" id="UP000693981"/>
    </source>
</evidence>
<organism evidence="1 2">
    <name type="scientific">Phytophthora boehmeriae</name>
    <dbReference type="NCBI Taxonomy" id="109152"/>
    <lineage>
        <taxon>Eukaryota</taxon>
        <taxon>Sar</taxon>
        <taxon>Stramenopiles</taxon>
        <taxon>Oomycota</taxon>
        <taxon>Peronosporomycetes</taxon>
        <taxon>Peronosporales</taxon>
        <taxon>Peronosporaceae</taxon>
        <taxon>Phytophthora</taxon>
    </lineage>
</organism>
<evidence type="ECO:0000313" key="1">
    <source>
        <dbReference type="EMBL" id="KAG7401360.1"/>
    </source>
</evidence>
<dbReference type="PANTHER" id="PTHR30327:SF1">
    <property type="entry name" value="UPF0301 PROTEIN YQGE"/>
    <property type="match status" value="1"/>
</dbReference>
<dbReference type="GO" id="GO:0005829">
    <property type="term" value="C:cytosol"/>
    <property type="evidence" value="ECO:0007669"/>
    <property type="project" value="TreeGrafter"/>
</dbReference>
<proteinExistence type="predicted"/>
<dbReference type="OrthoDB" id="272750at2759"/>